<dbReference type="EMBL" id="JARQWQ010000068">
    <property type="protein sequence ID" value="KAK2554627.1"/>
    <property type="molecule type" value="Genomic_DNA"/>
</dbReference>
<comment type="caution">
    <text evidence="1">The sequence shown here is derived from an EMBL/GenBank/DDBJ whole genome shotgun (WGS) entry which is preliminary data.</text>
</comment>
<protein>
    <submittedName>
        <fullName evidence="1">Uncharacterized protein</fullName>
    </submittedName>
</protein>
<evidence type="ECO:0000313" key="1">
    <source>
        <dbReference type="EMBL" id="KAK2554627.1"/>
    </source>
</evidence>
<dbReference type="Proteomes" id="UP001249851">
    <property type="component" value="Unassembled WGS sequence"/>
</dbReference>
<gene>
    <name evidence="1" type="ORF">P5673_023860</name>
</gene>
<proteinExistence type="predicted"/>
<organism evidence="1 2">
    <name type="scientific">Acropora cervicornis</name>
    <name type="common">Staghorn coral</name>
    <dbReference type="NCBI Taxonomy" id="6130"/>
    <lineage>
        <taxon>Eukaryota</taxon>
        <taxon>Metazoa</taxon>
        <taxon>Cnidaria</taxon>
        <taxon>Anthozoa</taxon>
        <taxon>Hexacorallia</taxon>
        <taxon>Scleractinia</taxon>
        <taxon>Astrocoeniina</taxon>
        <taxon>Acroporidae</taxon>
        <taxon>Acropora</taxon>
    </lineage>
</organism>
<sequence length="542" mass="62162">MSTVYSHGELRFFRLAKCVVDHATEALRIAFKQEWNYLHTSSPWQNDRTSGSLLLAEEKPSSRLLDPAYSKDYQHIKDKLSRGNLEDWDVTVLFFALKYSHALSRIRYGFHWRRIESAIYRIKGVRNVLFSHASEAYVSQYTFERNVDILVQAVEDLLSSSDPLVEELQKLRNETEFATEDLLRYKQLVKDDHTDFLLLEESIKRLEDKLGTKATSQTVCETAESAEGSSEISNNSEIVSKMCCRMDKLERQIATAVDLVPSRSKPAILRRAKYIRLMNKSFYMSCNFRWGELEKLLQEFNDDSDTDLKIFAGIQSAVGLNLQSKKKEALDVLNSLLRETSEAPHCVVLRARIKICKAYILHDQGKDDEAMEQADDAKAMLDLRECHEDLGELNNIKANIILSASKNGAEDRERILCHLDRSIHSCEKATVDRSVTIVQAKIRKALLHLGYYQHGILEEVPPSDIDIAQTILKRVSEQCEPLSKRSKVYFTYGESLLAHRKGDTRVAGKLEHKVRKKCEKHEFGFEIQQLDILRTLIRGASL</sequence>
<name>A0AAD9UYQ1_ACRCE</name>
<evidence type="ECO:0000313" key="2">
    <source>
        <dbReference type="Proteomes" id="UP001249851"/>
    </source>
</evidence>
<reference evidence="1" key="2">
    <citation type="journal article" date="2023" name="Science">
        <title>Genomic signatures of disease resistance in endangered staghorn corals.</title>
        <authorList>
            <person name="Vollmer S.V."/>
            <person name="Selwyn J.D."/>
            <person name="Despard B.A."/>
            <person name="Roesel C.L."/>
        </authorList>
    </citation>
    <scope>NUCLEOTIDE SEQUENCE</scope>
    <source>
        <strain evidence="1">K2</strain>
    </source>
</reference>
<accession>A0AAD9UYQ1</accession>
<dbReference type="AlphaFoldDB" id="A0AAD9UYQ1"/>
<keyword evidence="2" id="KW-1185">Reference proteome</keyword>
<reference evidence="1" key="1">
    <citation type="journal article" date="2023" name="G3 (Bethesda)">
        <title>Whole genome assembly and annotation of the endangered Caribbean coral Acropora cervicornis.</title>
        <authorList>
            <person name="Selwyn J.D."/>
            <person name="Vollmer S.V."/>
        </authorList>
    </citation>
    <scope>NUCLEOTIDE SEQUENCE</scope>
    <source>
        <strain evidence="1">K2</strain>
    </source>
</reference>